<dbReference type="AlphaFoldDB" id="A0A917PYD2"/>
<protein>
    <submittedName>
        <fullName evidence="2">Sugar kinase</fullName>
    </submittedName>
</protein>
<keyword evidence="2" id="KW-0418">Kinase</keyword>
<evidence type="ECO:0000256" key="1">
    <source>
        <dbReference type="ARBA" id="ARBA00006479"/>
    </source>
</evidence>
<name>A0A917PYD2_9BACI</name>
<reference evidence="2" key="2">
    <citation type="submission" date="2020-09" db="EMBL/GenBank/DDBJ databases">
        <authorList>
            <person name="Sun Q."/>
            <person name="Ohkuma M."/>
        </authorList>
    </citation>
    <scope>NUCLEOTIDE SEQUENCE</scope>
    <source>
        <strain evidence="2">JCM 12580</strain>
    </source>
</reference>
<dbReference type="RefSeq" id="WP_188633099.1">
    <property type="nucleotide sequence ID" value="NZ_BMNQ01000030.1"/>
</dbReference>
<keyword evidence="3" id="KW-1185">Reference proteome</keyword>
<sequence length="302" mass="31948">MFIAAFDIGGTSIKYGVVNEEGTILMDNSFPSEAHLGGKAIIQNIIAKGKELQQEWDLAGIAISSAGQIDNKAGVVVHATDTIPGYTGVQIKQRIEEATGLKVTAENDVNCTALGEHWKGAAMDADDFLCVTIGTGIGGAIFTDGTLYAGSRFSAGEIGHINLYAGGKPCTCGDSGCLEQYASSSALQEMIGAVFGYKMELRTFFDGLRTDDEKSMVLYNQWIDDLATGMKSMVHILNPELIVIGGGVSAQGDFLLDPVKEALMEKIMPNHAAKLDIRIAQHANQANLLGAVKHFIDCGAGG</sequence>
<evidence type="ECO:0000313" key="2">
    <source>
        <dbReference type="EMBL" id="GGJ98893.1"/>
    </source>
</evidence>
<dbReference type="PANTHER" id="PTHR18964:SF165">
    <property type="entry name" value="BETA-GLUCOSIDE KINASE"/>
    <property type="match status" value="1"/>
</dbReference>
<dbReference type="PANTHER" id="PTHR18964">
    <property type="entry name" value="ROK (REPRESSOR, ORF, KINASE) FAMILY"/>
    <property type="match status" value="1"/>
</dbReference>
<gene>
    <name evidence="2" type="ORF">GCM10007063_21470</name>
</gene>
<dbReference type="InterPro" id="IPR043129">
    <property type="entry name" value="ATPase_NBD"/>
</dbReference>
<comment type="caution">
    <text evidence="2">The sequence shown here is derived from an EMBL/GenBank/DDBJ whole genome shotgun (WGS) entry which is preliminary data.</text>
</comment>
<dbReference type="Gene3D" id="3.30.420.40">
    <property type="match status" value="2"/>
</dbReference>
<dbReference type="Pfam" id="PF00480">
    <property type="entry name" value="ROK"/>
    <property type="match status" value="1"/>
</dbReference>
<proteinExistence type="inferred from homology"/>
<dbReference type="Proteomes" id="UP000658382">
    <property type="component" value="Unassembled WGS sequence"/>
</dbReference>
<reference evidence="2" key="1">
    <citation type="journal article" date="2014" name="Int. J. Syst. Evol. Microbiol.">
        <title>Complete genome sequence of Corynebacterium casei LMG S-19264T (=DSM 44701T), isolated from a smear-ripened cheese.</title>
        <authorList>
            <consortium name="US DOE Joint Genome Institute (JGI-PGF)"/>
            <person name="Walter F."/>
            <person name="Albersmeier A."/>
            <person name="Kalinowski J."/>
            <person name="Ruckert C."/>
        </authorList>
    </citation>
    <scope>NUCLEOTIDE SEQUENCE</scope>
    <source>
        <strain evidence="2">JCM 12580</strain>
    </source>
</reference>
<comment type="similarity">
    <text evidence="1">Belongs to the ROK (NagC/XylR) family.</text>
</comment>
<accession>A0A917PYD2</accession>
<dbReference type="EMBL" id="BMNQ01000030">
    <property type="protein sequence ID" value="GGJ98893.1"/>
    <property type="molecule type" value="Genomic_DNA"/>
</dbReference>
<dbReference type="GO" id="GO:0016301">
    <property type="term" value="F:kinase activity"/>
    <property type="evidence" value="ECO:0007669"/>
    <property type="project" value="UniProtKB-KW"/>
</dbReference>
<evidence type="ECO:0000313" key="3">
    <source>
        <dbReference type="Proteomes" id="UP000658382"/>
    </source>
</evidence>
<dbReference type="SUPFAM" id="SSF53067">
    <property type="entry name" value="Actin-like ATPase domain"/>
    <property type="match status" value="1"/>
</dbReference>
<dbReference type="InterPro" id="IPR000600">
    <property type="entry name" value="ROK"/>
</dbReference>
<dbReference type="CDD" id="cd24068">
    <property type="entry name" value="ASKHA_NBD_ROK_FnNanK-like"/>
    <property type="match status" value="1"/>
</dbReference>
<dbReference type="InterPro" id="IPR049874">
    <property type="entry name" value="ROK_cs"/>
</dbReference>
<dbReference type="PROSITE" id="PS01125">
    <property type="entry name" value="ROK"/>
    <property type="match status" value="1"/>
</dbReference>
<keyword evidence="2" id="KW-0808">Transferase</keyword>
<organism evidence="2 3">
    <name type="scientific">Lentibacillus kapialis</name>
    <dbReference type="NCBI Taxonomy" id="340214"/>
    <lineage>
        <taxon>Bacteria</taxon>
        <taxon>Bacillati</taxon>
        <taxon>Bacillota</taxon>
        <taxon>Bacilli</taxon>
        <taxon>Bacillales</taxon>
        <taxon>Bacillaceae</taxon>
        <taxon>Lentibacillus</taxon>
    </lineage>
</organism>